<feature type="domain" description="DUF403" evidence="2">
    <location>
        <begin position="582"/>
        <end position="898"/>
    </location>
</feature>
<evidence type="ECO:0000313" key="5">
    <source>
        <dbReference type="Proteomes" id="UP001174908"/>
    </source>
</evidence>
<evidence type="ECO:0000256" key="1">
    <source>
        <dbReference type="SAM" id="MobiDB-lite"/>
    </source>
</evidence>
<dbReference type="Proteomes" id="UP001174908">
    <property type="component" value="Unassembled WGS sequence"/>
</dbReference>
<accession>A0ABT7NDY4</accession>
<keyword evidence="5" id="KW-1185">Reference proteome</keyword>
<name>A0ABT7NDY4_9BURK</name>
<dbReference type="Gene3D" id="3.40.50.11290">
    <property type="match status" value="1"/>
</dbReference>
<evidence type="ECO:0000259" key="2">
    <source>
        <dbReference type="Pfam" id="PF04168"/>
    </source>
</evidence>
<gene>
    <name evidence="4" type="ORF">QTH91_16825</name>
</gene>
<proteinExistence type="predicted"/>
<dbReference type="PANTHER" id="PTHR34595:SF2">
    <property type="entry name" value="BLR2978 PROTEIN"/>
    <property type="match status" value="1"/>
</dbReference>
<dbReference type="Gene3D" id="3.30.1490.270">
    <property type="match status" value="1"/>
</dbReference>
<dbReference type="EMBL" id="JASZYV010000003">
    <property type="protein sequence ID" value="MDM0046157.1"/>
    <property type="molecule type" value="Genomic_DNA"/>
</dbReference>
<feature type="compositionally biased region" description="Low complexity" evidence="1">
    <location>
        <begin position="48"/>
        <end position="63"/>
    </location>
</feature>
<dbReference type="PANTHER" id="PTHR34595">
    <property type="entry name" value="BLR5612 PROTEIN"/>
    <property type="match status" value="1"/>
</dbReference>
<dbReference type="Pfam" id="PF14403">
    <property type="entry name" value="CP_ATPgrasp_2"/>
    <property type="match status" value="1"/>
</dbReference>
<feature type="domain" description="Circularly permuted ATP-grasp type 2" evidence="3">
    <location>
        <begin position="150"/>
        <end position="533"/>
    </location>
</feature>
<evidence type="ECO:0000313" key="4">
    <source>
        <dbReference type="EMBL" id="MDM0046157.1"/>
    </source>
</evidence>
<dbReference type="InterPro" id="IPR025841">
    <property type="entry name" value="CP_ATPgrasp_2"/>
</dbReference>
<protein>
    <submittedName>
        <fullName evidence="4">Circularly permuted type 2 ATP-grasp protein</fullName>
    </submittedName>
</protein>
<dbReference type="Pfam" id="PF04168">
    <property type="entry name" value="Alpha-E"/>
    <property type="match status" value="1"/>
</dbReference>
<reference evidence="4" key="1">
    <citation type="submission" date="2023-06" db="EMBL/GenBank/DDBJ databases">
        <authorList>
            <person name="Jiang Y."/>
            <person name="Liu Q."/>
        </authorList>
    </citation>
    <scope>NUCLEOTIDE SEQUENCE</scope>
    <source>
        <strain evidence="4">CGMCC 1.12089</strain>
    </source>
</reference>
<dbReference type="SUPFAM" id="SSF56059">
    <property type="entry name" value="Glutathione synthetase ATP-binding domain-like"/>
    <property type="match status" value="1"/>
</dbReference>
<dbReference type="InterPro" id="IPR051680">
    <property type="entry name" value="ATP-dep_Glu-Cys_Ligase-2"/>
</dbReference>
<organism evidence="4 5">
    <name type="scientific">Variovorax dokdonensis</name>
    <dbReference type="NCBI Taxonomy" id="344883"/>
    <lineage>
        <taxon>Bacteria</taxon>
        <taxon>Pseudomonadati</taxon>
        <taxon>Pseudomonadota</taxon>
        <taxon>Betaproteobacteria</taxon>
        <taxon>Burkholderiales</taxon>
        <taxon>Comamonadaceae</taxon>
        <taxon>Variovorax</taxon>
    </lineage>
</organism>
<comment type="caution">
    <text evidence="4">The sequence shown here is derived from an EMBL/GenBank/DDBJ whole genome shotgun (WGS) entry which is preliminary data.</text>
</comment>
<sequence length="910" mass="98439">MDSLNPSLFDVNSPQALAALAANLAPPAAPGHFDELRGRFTPPPPPSNAVSTSASATGASAGAPLRDAAAPAIAPPTIDDAAAGSSRLAEAAPLSPAWTQFFEELGTDGFDSLSERARSLAHQIRDNGVTYNVYADQNGPQRPWSLDLFPLILSPETWATIEAGVLQRVKLLDRILADVYGPQTLLSKGLLPSALVQGHPSYLRGMHGVRPPGDTWLHIAAFDLGRGPHGNWRVLSQRTQAPSGLGYLLENRIAVSRQFPQAFESLHVQRLASTYIALMDALQRMCPTEAQPHIALLTPGPYNETYFEHAYLARYLGITLVEGSDLTVRDSHLFLKTLEGLRPVHGLIKRLDDQFLDPLELRPDSTLGVPGLLQAIRAGNVLVANMPGSGFLESPALLGFLPGIAQALTGESLQLPSLPTWWCGEHAAMEAVLPQLSESVIKSTYPDSNGQFQVVLGSQMDRRTREEWAGRIALAGEAHTVQGYLPLSQMPTWAGGDARSGQIAPRAVVLRVFAISDGPGSWRMLPGGMARIAGPDTKIASMQRGGSSADTWVQTHDVIDRTTLLATHASMHALTRNRAPVTSRAAENLFWFGRYTERAENTVRLARLALNLLPGEDQASPALLDWLYQLARHNGLVPRDAQTLPRSRRVFERTLIAELGNPDGGSVSFSLRCIRDAASAVRERLSVDHWNQIERTNADFAEAAAELVGGIGNGPNATYAALGALERATQALAALTGAQTDRMTRDDGWRLLSIGRHIERLAFLTDALMVGIANGAVHELPGFEAILALFDSTITFHARYQQRRDVAPLVDLLVLDRDNPRSLAWVTHTLRGRIARLAGSAPGELAELSHRLPDPAEWSLARLCAPEESPDHPTLMALIDSLETATYQVSDEIGARYFTLTAESLRSVGA</sequence>
<feature type="region of interest" description="Disordered" evidence="1">
    <location>
        <begin position="31"/>
        <end position="63"/>
    </location>
</feature>
<evidence type="ECO:0000259" key="3">
    <source>
        <dbReference type="Pfam" id="PF14403"/>
    </source>
</evidence>
<dbReference type="InterPro" id="IPR007296">
    <property type="entry name" value="DUF403"/>
</dbReference>